<dbReference type="AlphaFoldDB" id="A0A377HLM7"/>
<gene>
    <name evidence="2" type="ORF">NCTC11645_01371</name>
</gene>
<accession>A0A377HLM7</accession>
<dbReference type="InterPro" id="IPR036390">
    <property type="entry name" value="WH_DNA-bd_sf"/>
</dbReference>
<feature type="domain" description="Transcriptional regulator HTH-type FeoC" evidence="1">
    <location>
        <begin position="2"/>
        <end position="49"/>
    </location>
</feature>
<proteinExistence type="predicted"/>
<protein>
    <submittedName>
        <fullName evidence="2">FeoC like transcriptional regulator</fullName>
    </submittedName>
</protein>
<dbReference type="InterPro" id="IPR015102">
    <property type="entry name" value="Tscrpt_reg_HTH_FeoC"/>
</dbReference>
<sequence length="74" mass="8396">MILFALRDYIQAHPNCTLEALAKQFSLSEDGVDAMLSEWIKRGRLKVSVSERKGGQVKHFTWVEGQELGVTVLY</sequence>
<dbReference type="EMBL" id="UGHD01000002">
    <property type="protein sequence ID" value="STO56994.1"/>
    <property type="molecule type" value="Genomic_DNA"/>
</dbReference>
<dbReference type="RefSeq" id="WP_005506304.1">
    <property type="nucleotide sequence ID" value="NZ_CABMOB010000001.1"/>
</dbReference>
<dbReference type="SUPFAM" id="SSF46785">
    <property type="entry name" value="Winged helix' DNA-binding domain"/>
    <property type="match status" value="1"/>
</dbReference>
<evidence type="ECO:0000313" key="3">
    <source>
        <dbReference type="Proteomes" id="UP000254512"/>
    </source>
</evidence>
<dbReference type="STRING" id="673.AL542_04400"/>
<name>A0A377HLM7_GRIHO</name>
<dbReference type="Proteomes" id="UP000254512">
    <property type="component" value="Unassembled WGS sequence"/>
</dbReference>
<reference evidence="2 3" key="1">
    <citation type="submission" date="2018-06" db="EMBL/GenBank/DDBJ databases">
        <authorList>
            <consortium name="Pathogen Informatics"/>
            <person name="Doyle S."/>
        </authorList>
    </citation>
    <scope>NUCLEOTIDE SEQUENCE [LARGE SCALE GENOMIC DNA]</scope>
    <source>
        <strain evidence="2 3">NCTC11645</strain>
    </source>
</reference>
<dbReference type="GeneID" id="58895136"/>
<dbReference type="Pfam" id="PF09012">
    <property type="entry name" value="FeoC"/>
    <property type="match status" value="1"/>
</dbReference>
<dbReference type="KEGG" id="gho:AL542_04400"/>
<evidence type="ECO:0000259" key="1">
    <source>
        <dbReference type="Pfam" id="PF09012"/>
    </source>
</evidence>
<dbReference type="Gene3D" id="1.10.10.10">
    <property type="entry name" value="Winged helix-like DNA-binding domain superfamily/Winged helix DNA-binding domain"/>
    <property type="match status" value="1"/>
</dbReference>
<dbReference type="InterPro" id="IPR036388">
    <property type="entry name" value="WH-like_DNA-bd_sf"/>
</dbReference>
<evidence type="ECO:0000313" key="2">
    <source>
        <dbReference type="EMBL" id="STO56994.1"/>
    </source>
</evidence>
<organism evidence="2 3">
    <name type="scientific">Grimontia hollisae</name>
    <name type="common">Vibrio hollisae</name>
    <dbReference type="NCBI Taxonomy" id="673"/>
    <lineage>
        <taxon>Bacteria</taxon>
        <taxon>Pseudomonadati</taxon>
        <taxon>Pseudomonadota</taxon>
        <taxon>Gammaproteobacteria</taxon>
        <taxon>Vibrionales</taxon>
        <taxon>Vibrionaceae</taxon>
        <taxon>Grimontia</taxon>
    </lineage>
</organism>